<evidence type="ECO:0008006" key="3">
    <source>
        <dbReference type="Google" id="ProtNLM"/>
    </source>
</evidence>
<keyword evidence="2" id="KW-1185">Reference proteome</keyword>
<dbReference type="OrthoDB" id="3251489at2759"/>
<accession>A0A8H7CYH4</accession>
<evidence type="ECO:0000313" key="1">
    <source>
        <dbReference type="EMBL" id="KAF7354955.1"/>
    </source>
</evidence>
<dbReference type="EMBL" id="JACAZH010000011">
    <property type="protein sequence ID" value="KAF7354955.1"/>
    <property type="molecule type" value="Genomic_DNA"/>
</dbReference>
<dbReference type="Gene3D" id="3.80.10.10">
    <property type="entry name" value="Ribonuclease Inhibitor"/>
    <property type="match status" value="1"/>
</dbReference>
<dbReference type="InterPro" id="IPR032675">
    <property type="entry name" value="LRR_dom_sf"/>
</dbReference>
<comment type="caution">
    <text evidence="1">The sequence shown here is derived from an EMBL/GenBank/DDBJ whole genome shotgun (WGS) entry which is preliminary data.</text>
</comment>
<evidence type="ECO:0000313" key="2">
    <source>
        <dbReference type="Proteomes" id="UP000623467"/>
    </source>
</evidence>
<name>A0A8H7CYH4_9AGAR</name>
<protein>
    <recommendedName>
        <fullName evidence="3">F-box domain-containing protein</fullName>
    </recommendedName>
</protein>
<dbReference type="SUPFAM" id="SSF52047">
    <property type="entry name" value="RNI-like"/>
    <property type="match status" value="1"/>
</dbReference>
<dbReference type="Proteomes" id="UP000623467">
    <property type="component" value="Unassembled WGS sequence"/>
</dbReference>
<gene>
    <name evidence="1" type="ORF">MSAN_01410600</name>
</gene>
<dbReference type="AlphaFoldDB" id="A0A8H7CYH4"/>
<proteinExistence type="predicted"/>
<sequence>MTTSHFPTETSYILRHPSLSCRRRGSPNQKDDCSSLEPSEFRKVAYVPGGTFFAAFPVELRVEVFRQFCGLYCPIDKVTEGPALLLQVCPAWRELAAQTPQLWTSFTLHWPMPSPNKTTFLLSAMKAWMKRSRNLPLSFKLHFPVPVDAACLELMQCILLSFHRWRDVTLYAPTASLLPLWALEPNSSPCLRTLSLETFGPSPVVLRDLRINWTQVTELDLFLIPIPTLDECLHILNEAVNLRRFSMNAACVLSSEELETLSLPKLEYLQLKLYRLAISDAPHVPLLVFLHSLSLPSLQSLNISWNVTQTPQWSNASSSKFVEFLEELGGHLETLHLGYLPLDAQQILRCLGVVPALQCFSIALPRSDREHDFIDNEFFDALTFHAGSGPTLLPILRSIRLESHGEAFNNIALLRFIASRWRYQVSPSAGQLESFDFVSPKRRVEYRPQRFQDVREGRLEVSARLKSEFTMVQALACFLNRDSYGQTICFMNGDFPPDVRSLLVLD</sequence>
<organism evidence="1 2">
    <name type="scientific">Mycena sanguinolenta</name>
    <dbReference type="NCBI Taxonomy" id="230812"/>
    <lineage>
        <taxon>Eukaryota</taxon>
        <taxon>Fungi</taxon>
        <taxon>Dikarya</taxon>
        <taxon>Basidiomycota</taxon>
        <taxon>Agaricomycotina</taxon>
        <taxon>Agaricomycetes</taxon>
        <taxon>Agaricomycetidae</taxon>
        <taxon>Agaricales</taxon>
        <taxon>Marasmiineae</taxon>
        <taxon>Mycenaceae</taxon>
        <taxon>Mycena</taxon>
    </lineage>
</organism>
<reference evidence="1" key="1">
    <citation type="submission" date="2020-05" db="EMBL/GenBank/DDBJ databases">
        <title>Mycena genomes resolve the evolution of fungal bioluminescence.</title>
        <authorList>
            <person name="Tsai I.J."/>
        </authorList>
    </citation>
    <scope>NUCLEOTIDE SEQUENCE</scope>
    <source>
        <strain evidence="1">160909Yilan</strain>
    </source>
</reference>